<organism evidence="1 2">
    <name type="scientific">Escherichia coli</name>
    <dbReference type="NCBI Taxonomy" id="562"/>
    <lineage>
        <taxon>Bacteria</taxon>
        <taxon>Pseudomonadati</taxon>
        <taxon>Pseudomonadota</taxon>
        <taxon>Gammaproteobacteria</taxon>
        <taxon>Enterobacterales</taxon>
        <taxon>Enterobacteriaceae</taxon>
        <taxon>Escherichia</taxon>
    </lineage>
</organism>
<name>A0A377F4R6_ECOLX</name>
<accession>A0A377F4R6</accession>
<dbReference type="Proteomes" id="UP000254255">
    <property type="component" value="Unassembled WGS sequence"/>
</dbReference>
<reference evidence="1 2" key="1">
    <citation type="submission" date="2018-06" db="EMBL/GenBank/DDBJ databases">
        <authorList>
            <consortium name="Pathogen Informatics"/>
            <person name="Doyle S."/>
        </authorList>
    </citation>
    <scope>NUCLEOTIDE SEQUENCE [LARGE SCALE GENOMIC DNA]</scope>
    <source>
        <strain evidence="1 2">NCTC13148</strain>
    </source>
</reference>
<dbReference type="EMBL" id="UGET01000005">
    <property type="protein sequence ID" value="STN24996.1"/>
    <property type="molecule type" value="Genomic_DNA"/>
</dbReference>
<sequence>MNTFLYVLVGWIIVLYLVNKVREKYSKTENS</sequence>
<evidence type="ECO:0000313" key="2">
    <source>
        <dbReference type="Proteomes" id="UP000254255"/>
    </source>
</evidence>
<gene>
    <name evidence="1" type="ORF">NCTC13148_05393</name>
</gene>
<dbReference type="AlphaFoldDB" id="A0A377F4R6"/>
<evidence type="ECO:0000313" key="1">
    <source>
        <dbReference type="EMBL" id="STN24996.1"/>
    </source>
</evidence>
<proteinExistence type="predicted"/>
<protein>
    <submittedName>
        <fullName evidence="1">Uncharacterized protein</fullName>
    </submittedName>
</protein>